<name>A0ABP1G3J4_9CHLO</name>
<proteinExistence type="predicted"/>
<keyword evidence="3" id="KW-0472">Membrane</keyword>
<comment type="caution">
    <text evidence="4">The sequence shown here is derived from an EMBL/GenBank/DDBJ whole genome shotgun (WGS) entry which is preliminary data.</text>
</comment>
<dbReference type="InterPro" id="IPR051706">
    <property type="entry name" value="Glycosyltransferase_domain"/>
</dbReference>
<keyword evidence="5" id="KW-1185">Reference proteome</keyword>
<gene>
    <name evidence="4" type="primary">g9627</name>
    <name evidence="4" type="ORF">VP750_LOCUS8677</name>
</gene>
<evidence type="ECO:0000313" key="5">
    <source>
        <dbReference type="Proteomes" id="UP001497392"/>
    </source>
</evidence>
<accession>A0ABP1G3J4</accession>
<keyword evidence="3" id="KW-0812">Transmembrane</keyword>
<organism evidence="4 5">
    <name type="scientific">Coccomyxa viridis</name>
    <dbReference type="NCBI Taxonomy" id="1274662"/>
    <lineage>
        <taxon>Eukaryota</taxon>
        <taxon>Viridiplantae</taxon>
        <taxon>Chlorophyta</taxon>
        <taxon>core chlorophytes</taxon>
        <taxon>Trebouxiophyceae</taxon>
        <taxon>Trebouxiophyceae incertae sedis</taxon>
        <taxon>Coccomyxaceae</taxon>
        <taxon>Coccomyxa</taxon>
    </lineage>
</organism>
<dbReference type="Proteomes" id="UP001497392">
    <property type="component" value="Unassembled WGS sequence"/>
</dbReference>
<evidence type="ECO:0000256" key="2">
    <source>
        <dbReference type="SAM" id="MobiDB-lite"/>
    </source>
</evidence>
<dbReference type="PANTHER" id="PTHR32385:SF15">
    <property type="entry name" value="INOSITOL PHOSPHOCERAMIDE MANNOSYLTRANSFERASE 1"/>
    <property type="match status" value="1"/>
</dbReference>
<evidence type="ECO:0000313" key="4">
    <source>
        <dbReference type="EMBL" id="CAL5226771.1"/>
    </source>
</evidence>
<feature type="compositionally biased region" description="Polar residues" evidence="2">
    <location>
        <begin position="48"/>
        <end position="66"/>
    </location>
</feature>
<feature type="region of interest" description="Disordered" evidence="2">
    <location>
        <begin position="46"/>
        <end position="66"/>
    </location>
</feature>
<evidence type="ECO:0000256" key="3">
    <source>
        <dbReference type="SAM" id="Phobius"/>
    </source>
</evidence>
<dbReference type="InterPro" id="IPR029044">
    <property type="entry name" value="Nucleotide-diphossugar_trans"/>
</dbReference>
<sequence>MSVASLCACEYHRIDVLDKWVRQNGRPTPDDEQSAVQGTPAAAEALYSSPQPHNGSQSSHFSIEGPQWSSNSSRSLYNGLLKAFGLQRSKQTPRFLQTFQEDSSAVRRRSAKEITTPHIIHQVFLDGQAALEEEERKEEKAGKEFRRFNHRWRDSCQKYHPRWKHMFWDNAAAEQLLEEKYPWFLDTWRMYPRVVHRGDAIRPFLLDAYGGLYMDVDVECFDATDGMVDGFDLVLQLEDNGNKSLNNAVMAGAPGLEIWNNMQHLLKDRAPHLVAMHNKSRSQRDMSHAVLFATGPWLLRDAFKAFTGEAGELSVGYAGEHEVKGTRIMVYSLGQWFEPCEWSDLSCHALVDIAAVSGTPLRGIVGHHKNAGTWLKGYGEADPPTLAVRLRLGLDGNIWPTLALGATLITVVAIVLCVRILRGRKRWKVLCSNGLSRRMGSLSSFPGFSSGLELPRMERRSMSVGSRLHTLGGPHKSKTGRVLSYQKFSILNELEKGQL</sequence>
<dbReference type="Gene3D" id="3.90.550.20">
    <property type="match status" value="1"/>
</dbReference>
<feature type="transmembrane region" description="Helical" evidence="3">
    <location>
        <begin position="398"/>
        <end position="418"/>
    </location>
</feature>
<dbReference type="PANTHER" id="PTHR32385">
    <property type="entry name" value="MANNOSYL PHOSPHORYLINOSITOL CERAMIDE SYNTHASE"/>
    <property type="match status" value="1"/>
</dbReference>
<dbReference type="InterPro" id="IPR007577">
    <property type="entry name" value="GlycoTrfase_DXD_sugar-bd_CS"/>
</dbReference>
<protein>
    <submittedName>
        <fullName evidence="4">G9627 protein</fullName>
    </submittedName>
</protein>
<evidence type="ECO:0000256" key="1">
    <source>
        <dbReference type="ARBA" id="ARBA00022679"/>
    </source>
</evidence>
<keyword evidence="3" id="KW-1133">Transmembrane helix</keyword>
<dbReference type="SUPFAM" id="SSF53448">
    <property type="entry name" value="Nucleotide-diphospho-sugar transferases"/>
    <property type="match status" value="1"/>
</dbReference>
<dbReference type="Pfam" id="PF04488">
    <property type="entry name" value="Gly_transf_sug"/>
    <property type="match status" value="1"/>
</dbReference>
<reference evidence="4 5" key="1">
    <citation type="submission" date="2024-06" db="EMBL/GenBank/DDBJ databases">
        <authorList>
            <person name="Kraege A."/>
            <person name="Thomma B."/>
        </authorList>
    </citation>
    <scope>NUCLEOTIDE SEQUENCE [LARGE SCALE GENOMIC DNA]</scope>
</reference>
<dbReference type="EMBL" id="CAXHTA020000016">
    <property type="protein sequence ID" value="CAL5226771.1"/>
    <property type="molecule type" value="Genomic_DNA"/>
</dbReference>
<keyword evidence="1" id="KW-0808">Transferase</keyword>